<proteinExistence type="predicted"/>
<dbReference type="Proteomes" id="UP001235303">
    <property type="component" value="Unassembled WGS sequence"/>
</dbReference>
<feature type="region of interest" description="Disordered" evidence="2">
    <location>
        <begin position="42"/>
        <end position="62"/>
    </location>
</feature>
<comment type="caution">
    <text evidence="3">The sequence shown here is derived from an EMBL/GenBank/DDBJ whole genome shotgun (WGS) entry which is preliminary data.</text>
</comment>
<reference evidence="3 4" key="1">
    <citation type="submission" date="2023-01" db="EMBL/GenBank/DDBJ databases">
        <title>Novel diversity within Roseofilum (Cyanobacteria; Desertifilaceae) from marine benthic mats with descriptions of four novel species.</title>
        <authorList>
            <person name="Wang Y."/>
            <person name="Berthold D.E."/>
            <person name="Hu J."/>
            <person name="Lefler F.W."/>
            <person name="Laughinghouse H.D. IV."/>
        </authorList>
    </citation>
    <scope>NUCLEOTIDE SEQUENCE [LARGE SCALE GENOMIC DNA]</scope>
    <source>
        <strain evidence="3 4">BLCC-M154</strain>
    </source>
</reference>
<keyword evidence="1" id="KW-0175">Coiled coil</keyword>
<organism evidence="3 4">
    <name type="scientific">Roseofilum acuticapitatum BLCC-M154</name>
    <dbReference type="NCBI Taxonomy" id="3022444"/>
    <lineage>
        <taxon>Bacteria</taxon>
        <taxon>Bacillati</taxon>
        <taxon>Cyanobacteriota</taxon>
        <taxon>Cyanophyceae</taxon>
        <taxon>Desertifilales</taxon>
        <taxon>Desertifilaceae</taxon>
        <taxon>Roseofilum</taxon>
        <taxon>Roseofilum acuticapitatum</taxon>
    </lineage>
</organism>
<evidence type="ECO:0000256" key="1">
    <source>
        <dbReference type="SAM" id="Coils"/>
    </source>
</evidence>
<protein>
    <submittedName>
        <fullName evidence="3">Uncharacterized protein</fullName>
    </submittedName>
</protein>
<name>A0ABT7AUU5_9CYAN</name>
<dbReference type="RefSeq" id="WP_283754441.1">
    <property type="nucleotide sequence ID" value="NZ_JAQOSP010000099.1"/>
</dbReference>
<evidence type="ECO:0000256" key="2">
    <source>
        <dbReference type="SAM" id="MobiDB-lite"/>
    </source>
</evidence>
<feature type="coiled-coil region" evidence="1">
    <location>
        <begin position="98"/>
        <end position="125"/>
    </location>
</feature>
<sequence>MAASDDFKAALKAGKIKEALQIALSEAVELDIKTWVADGDRYERAVNPPPSNPDTPTQPVSGHQMRTRINIIEGTIDTEVGSHFVGNGPYTELKDFHLSQIDESRDILEQNLDNLEQLFAILAASMKKISSAQAAKLSSSKPSNLLKGE</sequence>
<accession>A0ABT7AUU5</accession>
<dbReference type="EMBL" id="JAQOSP010000099">
    <property type="protein sequence ID" value="MDJ1170682.1"/>
    <property type="molecule type" value="Genomic_DNA"/>
</dbReference>
<gene>
    <name evidence="3" type="ORF">PMG71_14715</name>
</gene>
<keyword evidence="4" id="KW-1185">Reference proteome</keyword>
<evidence type="ECO:0000313" key="4">
    <source>
        <dbReference type="Proteomes" id="UP001235303"/>
    </source>
</evidence>
<evidence type="ECO:0000313" key="3">
    <source>
        <dbReference type="EMBL" id="MDJ1170682.1"/>
    </source>
</evidence>